<dbReference type="RefSeq" id="WP_359775246.1">
    <property type="nucleotide sequence ID" value="NZ_JBEYRR010000002.1"/>
</dbReference>
<gene>
    <name evidence="2" type="ORF">AB0887_05845</name>
</gene>
<feature type="region of interest" description="Disordered" evidence="1">
    <location>
        <begin position="1"/>
        <end position="76"/>
    </location>
</feature>
<evidence type="ECO:0000256" key="1">
    <source>
        <dbReference type="SAM" id="MobiDB-lite"/>
    </source>
</evidence>
<feature type="compositionally biased region" description="Low complexity" evidence="1">
    <location>
        <begin position="38"/>
        <end position="48"/>
    </location>
</feature>
<evidence type="ECO:0000313" key="3">
    <source>
        <dbReference type="Proteomes" id="UP001553843"/>
    </source>
</evidence>
<keyword evidence="3" id="KW-1185">Reference proteome</keyword>
<reference evidence="2 3" key="1">
    <citation type="submission" date="2024-06" db="EMBL/GenBank/DDBJ databases">
        <title>The Natural Products Discovery Center: Release of the First 8490 Sequenced Strains for Exploring Actinobacteria Biosynthetic Diversity.</title>
        <authorList>
            <person name="Kalkreuter E."/>
            <person name="Kautsar S.A."/>
            <person name="Yang D."/>
            <person name="Bader C.D."/>
            <person name="Teijaro C.N."/>
            <person name="Fluegel L."/>
            <person name="Davis C.M."/>
            <person name="Simpson J.R."/>
            <person name="Lauterbach L."/>
            <person name="Steele A.D."/>
            <person name="Gui C."/>
            <person name="Meng S."/>
            <person name="Li G."/>
            <person name="Viehrig K."/>
            <person name="Ye F."/>
            <person name="Su P."/>
            <person name="Kiefer A.F."/>
            <person name="Nichols A."/>
            <person name="Cepeda A.J."/>
            <person name="Yan W."/>
            <person name="Fan B."/>
            <person name="Jiang Y."/>
            <person name="Adhikari A."/>
            <person name="Zheng C.-J."/>
            <person name="Schuster L."/>
            <person name="Cowan T.M."/>
            <person name="Smanski M.J."/>
            <person name="Chevrette M.G."/>
            <person name="De Carvalho L.P.S."/>
            <person name="Shen B."/>
        </authorList>
    </citation>
    <scope>NUCLEOTIDE SEQUENCE [LARGE SCALE GENOMIC DNA]</scope>
    <source>
        <strain evidence="2 3">NPDC047833</strain>
    </source>
</reference>
<comment type="caution">
    <text evidence="2">The sequence shown here is derived from an EMBL/GenBank/DDBJ whole genome shotgun (WGS) entry which is preliminary data.</text>
</comment>
<protein>
    <submittedName>
        <fullName evidence="2">Uncharacterized protein</fullName>
    </submittedName>
</protein>
<feature type="compositionally biased region" description="Basic residues" evidence="1">
    <location>
        <begin position="66"/>
        <end position="76"/>
    </location>
</feature>
<dbReference type="EMBL" id="JBEYRS010000002">
    <property type="protein sequence ID" value="MEW2361483.1"/>
    <property type="molecule type" value="Genomic_DNA"/>
</dbReference>
<feature type="compositionally biased region" description="Polar residues" evidence="1">
    <location>
        <begin position="8"/>
        <end position="26"/>
    </location>
</feature>
<accession>A0ABV3LPU1</accession>
<proteinExistence type="predicted"/>
<name>A0ABV3LPU1_9ACTN</name>
<dbReference type="Proteomes" id="UP001553843">
    <property type="component" value="Unassembled WGS sequence"/>
</dbReference>
<organism evidence="2 3">
    <name type="scientific">Streptomyces huasconensis</name>
    <dbReference type="NCBI Taxonomy" id="1854574"/>
    <lineage>
        <taxon>Bacteria</taxon>
        <taxon>Bacillati</taxon>
        <taxon>Actinomycetota</taxon>
        <taxon>Actinomycetes</taxon>
        <taxon>Kitasatosporales</taxon>
        <taxon>Streptomycetaceae</taxon>
        <taxon>Streptomyces</taxon>
    </lineage>
</organism>
<evidence type="ECO:0000313" key="2">
    <source>
        <dbReference type="EMBL" id="MEW2361483.1"/>
    </source>
</evidence>
<sequence length="76" mass="8286">MSREMSTEAITRTQTGTQAGSQTEPQWETPWETDSRQARAAAATARSGAGRHRGPVAEHDEATAPRGRHRKQPSDS</sequence>